<dbReference type="AlphaFoldDB" id="A0A0K2V234"/>
<reference evidence="1" key="1">
    <citation type="submission" date="2014-05" db="EMBL/GenBank/DDBJ databases">
        <authorList>
            <person name="Chronopoulou M."/>
        </authorList>
    </citation>
    <scope>NUCLEOTIDE SEQUENCE</scope>
    <source>
        <tissue evidence="1">Whole organism</tissue>
    </source>
</reference>
<organism evidence="1">
    <name type="scientific">Lepeophtheirus salmonis</name>
    <name type="common">Salmon louse</name>
    <name type="synonym">Caligus salmonis</name>
    <dbReference type="NCBI Taxonomy" id="72036"/>
    <lineage>
        <taxon>Eukaryota</taxon>
        <taxon>Metazoa</taxon>
        <taxon>Ecdysozoa</taxon>
        <taxon>Arthropoda</taxon>
        <taxon>Crustacea</taxon>
        <taxon>Multicrustacea</taxon>
        <taxon>Hexanauplia</taxon>
        <taxon>Copepoda</taxon>
        <taxon>Siphonostomatoida</taxon>
        <taxon>Caligidae</taxon>
        <taxon>Lepeophtheirus</taxon>
    </lineage>
</organism>
<protein>
    <submittedName>
        <fullName evidence="1">Uncharacterized protein</fullName>
    </submittedName>
</protein>
<name>A0A0K2V234_LEPSM</name>
<proteinExistence type="predicted"/>
<dbReference type="EMBL" id="HACA01026866">
    <property type="protein sequence ID" value="CDW44227.1"/>
    <property type="molecule type" value="Transcribed_RNA"/>
</dbReference>
<accession>A0A0K2V234</accession>
<sequence>MLLQKPKHQEVNTGCSGLK</sequence>
<evidence type="ECO:0000313" key="1">
    <source>
        <dbReference type="EMBL" id="CDW44227.1"/>
    </source>
</evidence>